<keyword evidence="8" id="KW-1185">Reference proteome</keyword>
<feature type="domain" description="Type II/III secretion system secretin-like" evidence="6">
    <location>
        <begin position="332"/>
        <end position="494"/>
    </location>
</feature>
<dbReference type="KEGG" id="orp:MOP44_19985"/>
<evidence type="ECO:0000256" key="5">
    <source>
        <dbReference type="SAM" id="MobiDB-lite"/>
    </source>
</evidence>
<dbReference type="EMBL" id="CP093313">
    <property type="protein sequence ID" value="UWZ82836.1"/>
    <property type="molecule type" value="Genomic_DNA"/>
</dbReference>
<evidence type="ECO:0000256" key="3">
    <source>
        <dbReference type="ARBA" id="ARBA00023136"/>
    </source>
</evidence>
<dbReference type="Pfam" id="PF00263">
    <property type="entry name" value="Secretin"/>
    <property type="match status" value="1"/>
</dbReference>
<dbReference type="InterPro" id="IPR050810">
    <property type="entry name" value="Bact_Secretion_Sys_Channel"/>
</dbReference>
<dbReference type="PANTHER" id="PTHR30332:SF24">
    <property type="entry name" value="SECRETIN GSPD-RELATED"/>
    <property type="match status" value="1"/>
</dbReference>
<dbReference type="PANTHER" id="PTHR30332">
    <property type="entry name" value="PROBABLE GENERAL SECRETION PATHWAY PROTEIN D"/>
    <property type="match status" value="1"/>
</dbReference>
<keyword evidence="3" id="KW-0472">Membrane</keyword>
<protein>
    <submittedName>
        <fullName evidence="7">Type II and III secretion system protein</fullName>
    </submittedName>
</protein>
<feature type="region of interest" description="Disordered" evidence="5">
    <location>
        <begin position="35"/>
        <end position="62"/>
    </location>
</feature>
<gene>
    <name evidence="7" type="ORF">MOP44_19985</name>
</gene>
<evidence type="ECO:0000256" key="2">
    <source>
        <dbReference type="ARBA" id="ARBA00022729"/>
    </source>
</evidence>
<organism evidence="7 8">
    <name type="scientific">Occallatibacter riparius</name>
    <dbReference type="NCBI Taxonomy" id="1002689"/>
    <lineage>
        <taxon>Bacteria</taxon>
        <taxon>Pseudomonadati</taxon>
        <taxon>Acidobacteriota</taxon>
        <taxon>Terriglobia</taxon>
        <taxon>Terriglobales</taxon>
        <taxon>Acidobacteriaceae</taxon>
        <taxon>Occallatibacter</taxon>
    </lineage>
</organism>
<name>A0A9J7BIT3_9BACT</name>
<dbReference type="InterPro" id="IPR004846">
    <property type="entry name" value="T2SS/T3SS_dom"/>
</dbReference>
<dbReference type="AlphaFoldDB" id="A0A9J7BIT3"/>
<evidence type="ECO:0000256" key="1">
    <source>
        <dbReference type="ARBA" id="ARBA00004370"/>
    </source>
</evidence>
<proteinExistence type="inferred from homology"/>
<evidence type="ECO:0000313" key="8">
    <source>
        <dbReference type="Proteomes" id="UP001059380"/>
    </source>
</evidence>
<keyword evidence="2" id="KW-0732">Signal</keyword>
<dbReference type="RefSeq" id="WP_260792102.1">
    <property type="nucleotide sequence ID" value="NZ_CP093313.1"/>
</dbReference>
<evidence type="ECO:0000259" key="6">
    <source>
        <dbReference type="Pfam" id="PF00263"/>
    </source>
</evidence>
<evidence type="ECO:0000313" key="7">
    <source>
        <dbReference type="EMBL" id="UWZ82836.1"/>
    </source>
</evidence>
<dbReference type="GO" id="GO:0015627">
    <property type="term" value="C:type II protein secretion system complex"/>
    <property type="evidence" value="ECO:0007669"/>
    <property type="project" value="TreeGrafter"/>
</dbReference>
<accession>A0A9J7BIT3</accession>
<comment type="similarity">
    <text evidence="4">Belongs to the bacterial secretin family.</text>
</comment>
<reference evidence="7" key="1">
    <citation type="submission" date="2021-04" db="EMBL/GenBank/DDBJ databases">
        <title>Phylogenetic analysis of Acidobacteriaceae.</title>
        <authorList>
            <person name="Qiu L."/>
            <person name="Zhang Q."/>
        </authorList>
    </citation>
    <scope>NUCLEOTIDE SEQUENCE</scope>
    <source>
        <strain evidence="7">DSM 25168</strain>
    </source>
</reference>
<comment type="subcellular location">
    <subcellularLocation>
        <location evidence="1">Membrane</location>
    </subcellularLocation>
</comment>
<sequence>MAFAVPMQAVVAGPATPILDSALATLSPALTLDPHNPEVAQHIDQPGEDAPHTAPQSLYESKSSSAAEAERLLYGSGHRSFHLRGDQGHVIQQVFKAFGVDTILDDSVRATPARFDLDDVDFETATEILGLATDAFFVPLDPHHALAARNSRENRARLERRLSRTFYFPGLTAKELTDMWNIAAKIVGASQSRMEPLQGTLTVRASEAELEALDAVYAELLHGRSVVQLDVRLYEIDRTRATNVGILLPASTTVFNVPSEVNRILESNAGLVDQILKEYPSLAGNDEAILAALLAAGLLTGTVFNGPFALFGGGLTETGIDLREINVNLLLNSSDARLLDDMQLRVLDQEEATIRSGERYPILISSFSTVAGASSSNNTIPQFQYEDLGLTLKATPHVESSDKVSLNLDMKLSSLAGTSLNNIPILANRQYAGIVSLGLGESAILVSDLSEQESLETTGVPGLGNLPGLSGATNRKATKDIMELAIVVTPHLVRRAHQGAGGSIWLLPRQ</sequence>
<dbReference type="GO" id="GO:0009306">
    <property type="term" value="P:protein secretion"/>
    <property type="evidence" value="ECO:0007669"/>
    <property type="project" value="InterPro"/>
</dbReference>
<dbReference type="Proteomes" id="UP001059380">
    <property type="component" value="Chromosome"/>
</dbReference>
<dbReference type="GO" id="GO:0016020">
    <property type="term" value="C:membrane"/>
    <property type="evidence" value="ECO:0007669"/>
    <property type="project" value="UniProtKB-SubCell"/>
</dbReference>
<evidence type="ECO:0000256" key="4">
    <source>
        <dbReference type="RuleBase" id="RU004003"/>
    </source>
</evidence>